<dbReference type="InterPro" id="IPR045538">
    <property type="entry name" value="CIS_TMP"/>
</dbReference>
<dbReference type="AlphaFoldDB" id="A0A444VXV6"/>
<evidence type="ECO:0000313" key="2">
    <source>
        <dbReference type="EMBL" id="RYJ38364.1"/>
    </source>
</evidence>
<dbReference type="OrthoDB" id="1488184at2"/>
<protein>
    <submittedName>
        <fullName evidence="2">Uncharacterized protein</fullName>
    </submittedName>
</protein>
<dbReference type="EMBL" id="JUIV01000009">
    <property type="protein sequence ID" value="RYJ38364.1"/>
    <property type="molecule type" value="Genomic_DNA"/>
</dbReference>
<comment type="caution">
    <text evidence="2">The sequence shown here is derived from an EMBL/GenBank/DDBJ whole genome shotgun (WGS) entry which is preliminary data.</text>
</comment>
<sequence>MQNLNKHIINKVFLEINTNSKEKGYYLKDNIDAFLEKEVFTLLENYFNEVDSKNPSHSIQLDKLNLDIAINQNLDFENFKEQILKNITKQVEEVFEKEEKNIEGYKLINPQEKAIESFFHFLETGTNTWWTTSNHDFKIVDNNKAFDEILNNESFSFKWNNSLQKPIVRARFIKQFSDVQIVNIIKKGILLKKNSVESRAKIICIESIQKQIEASIAKNQLIPNQRFLVWEIVLLNLLETNNASKAIVKEKLLKLFLSVLEFHKKNHFFQYKELYIKEIENQIENQNELELLAHLDTTVSIIEKKLEQVILKEKETELNTISNDQVTIQTETEIKNAREAENEAKIENAAKDESETEIENAIKIESRTESESDTKIDLERIHENNENLAQDQSSILFKSKDATISDGNKSSESLSNKSKEETLNTHERAIDKKDSNLEKEKVKNENRFDENNIIGESYVDNAGLVLIHPFLKSLFENCKLLNKDNTINDPEVAAHLLHYVATGKEQDYENAMVFEKFLCNIPIAEPIERNITLSEEMKKEAFTMLQAVLSNWDIMKKSSAELLQNEFLQRPGKLDINGDESPVITMERKTQDILLDKLNWNLSIIKLAWKKRIIYVNW</sequence>
<dbReference type="Pfam" id="PF19268">
    <property type="entry name" value="CIS_TMP"/>
    <property type="match status" value="2"/>
</dbReference>
<evidence type="ECO:0000313" key="3">
    <source>
        <dbReference type="Proteomes" id="UP000290433"/>
    </source>
</evidence>
<gene>
    <name evidence="2" type="ORF">NU08_2687</name>
</gene>
<proteinExistence type="predicted"/>
<dbReference type="Proteomes" id="UP000290433">
    <property type="component" value="Unassembled WGS sequence"/>
</dbReference>
<reference evidence="2 3" key="1">
    <citation type="submission" date="2014-12" db="EMBL/GenBank/DDBJ databases">
        <title>Genome sequence of Flavobacterium anhuiense RCM74.</title>
        <authorList>
            <person name="Kim J.F."/>
            <person name="Song J.Y."/>
            <person name="Kwak M.-J."/>
            <person name="Lee S.-W."/>
        </authorList>
    </citation>
    <scope>NUCLEOTIDE SEQUENCE [LARGE SCALE GENOMIC DNA]</scope>
    <source>
        <strain evidence="2 3">RCM74</strain>
    </source>
</reference>
<accession>A0A444VXV6</accession>
<evidence type="ECO:0000256" key="1">
    <source>
        <dbReference type="SAM" id="MobiDB-lite"/>
    </source>
</evidence>
<feature type="compositionally biased region" description="Basic and acidic residues" evidence="1">
    <location>
        <begin position="417"/>
        <end position="438"/>
    </location>
</feature>
<dbReference type="RefSeq" id="WP_129747586.1">
    <property type="nucleotide sequence ID" value="NZ_JUIV01000009.1"/>
</dbReference>
<organism evidence="2 3">
    <name type="scientific">Flavobacterium anhuiense</name>
    <dbReference type="NCBI Taxonomy" id="459526"/>
    <lineage>
        <taxon>Bacteria</taxon>
        <taxon>Pseudomonadati</taxon>
        <taxon>Bacteroidota</taxon>
        <taxon>Flavobacteriia</taxon>
        <taxon>Flavobacteriales</taxon>
        <taxon>Flavobacteriaceae</taxon>
        <taxon>Flavobacterium</taxon>
    </lineage>
</organism>
<name>A0A444VXV6_9FLAO</name>
<feature type="region of interest" description="Disordered" evidence="1">
    <location>
        <begin position="402"/>
        <end position="438"/>
    </location>
</feature>